<protein>
    <submittedName>
        <fullName evidence="2">F-box protein</fullName>
    </submittedName>
</protein>
<dbReference type="InterPro" id="IPR036047">
    <property type="entry name" value="F-box-like_dom_sf"/>
</dbReference>
<accession>A0AAD7LZ12</accession>
<dbReference type="CDD" id="cd22157">
    <property type="entry name" value="F-box_AtFBW1-like"/>
    <property type="match status" value="1"/>
</dbReference>
<dbReference type="SMART" id="SM00256">
    <property type="entry name" value="FBOX"/>
    <property type="match status" value="1"/>
</dbReference>
<dbReference type="InterPro" id="IPR056592">
    <property type="entry name" value="Beta-prop_At3g26010-like"/>
</dbReference>
<dbReference type="Pfam" id="PF24750">
    <property type="entry name" value="b-prop_At3g26010-like"/>
    <property type="match status" value="1"/>
</dbReference>
<gene>
    <name evidence="2" type="ORF">O6P43_016295</name>
</gene>
<dbReference type="Proteomes" id="UP001163823">
    <property type="component" value="Chromosome 6"/>
</dbReference>
<proteinExistence type="predicted"/>
<dbReference type="InterPro" id="IPR001810">
    <property type="entry name" value="F-box_dom"/>
</dbReference>
<evidence type="ECO:0000313" key="3">
    <source>
        <dbReference type="Proteomes" id="UP001163823"/>
    </source>
</evidence>
<dbReference type="PANTHER" id="PTHR35546:SF130">
    <property type="entry name" value="EXPRESSED PROTEIN"/>
    <property type="match status" value="1"/>
</dbReference>
<feature type="domain" description="F-box" evidence="1">
    <location>
        <begin position="25"/>
        <end position="65"/>
    </location>
</feature>
<evidence type="ECO:0000259" key="1">
    <source>
        <dbReference type="SMART" id="SM00256"/>
    </source>
</evidence>
<keyword evidence="3" id="KW-1185">Reference proteome</keyword>
<dbReference type="Pfam" id="PF00646">
    <property type="entry name" value="F-box"/>
    <property type="match status" value="1"/>
</dbReference>
<dbReference type="PANTHER" id="PTHR35546">
    <property type="entry name" value="F-BOX PROTEIN INTERACTION DOMAIN PROTEIN-RELATED"/>
    <property type="match status" value="1"/>
</dbReference>
<sequence>MANKESRLAISSNHSFRLKRSINDLLDDVLKEILTRLPCKFVVRYKSVSKRWLALISSPEFHLLFLRHPRRWIFQKQNLLDHDCIFNINCGKALIMPKLLALALEEDFGTVERQISIKFLNQIVRFPTGFGGHVFGYSNGLLLCSEDYGCPYIYYICNPLTKEWIELPPAPIMSAIYRTYMGFICDSYYHVDTDANAITINFERKFRVVRIPSFEIDDQYFGVDVFSSETGQWNYFVVLRPRGFACSNTPCGPGVVYKGKMYFLGSSGF</sequence>
<reference evidence="2" key="1">
    <citation type="journal article" date="2023" name="Science">
        <title>Elucidation of the pathway for biosynthesis of saponin adjuvants from the soapbark tree.</title>
        <authorList>
            <person name="Reed J."/>
            <person name="Orme A."/>
            <person name="El-Demerdash A."/>
            <person name="Owen C."/>
            <person name="Martin L.B.B."/>
            <person name="Misra R.C."/>
            <person name="Kikuchi S."/>
            <person name="Rejzek M."/>
            <person name="Martin A.C."/>
            <person name="Harkess A."/>
            <person name="Leebens-Mack J."/>
            <person name="Louveau T."/>
            <person name="Stephenson M.J."/>
            <person name="Osbourn A."/>
        </authorList>
    </citation>
    <scope>NUCLEOTIDE SEQUENCE</scope>
    <source>
        <strain evidence="2">S10</strain>
    </source>
</reference>
<dbReference type="AlphaFoldDB" id="A0AAD7LZ12"/>
<dbReference type="SUPFAM" id="SSF81383">
    <property type="entry name" value="F-box domain"/>
    <property type="match status" value="1"/>
</dbReference>
<dbReference type="InterPro" id="IPR055290">
    <property type="entry name" value="At3g26010-like"/>
</dbReference>
<dbReference type="Gene3D" id="1.20.1280.50">
    <property type="match status" value="1"/>
</dbReference>
<dbReference type="KEGG" id="qsa:O6P43_016295"/>
<dbReference type="EMBL" id="JARAOO010000006">
    <property type="protein sequence ID" value="KAJ7966894.1"/>
    <property type="molecule type" value="Genomic_DNA"/>
</dbReference>
<evidence type="ECO:0000313" key="2">
    <source>
        <dbReference type="EMBL" id="KAJ7966894.1"/>
    </source>
</evidence>
<organism evidence="2 3">
    <name type="scientific">Quillaja saponaria</name>
    <name type="common">Soap bark tree</name>
    <dbReference type="NCBI Taxonomy" id="32244"/>
    <lineage>
        <taxon>Eukaryota</taxon>
        <taxon>Viridiplantae</taxon>
        <taxon>Streptophyta</taxon>
        <taxon>Embryophyta</taxon>
        <taxon>Tracheophyta</taxon>
        <taxon>Spermatophyta</taxon>
        <taxon>Magnoliopsida</taxon>
        <taxon>eudicotyledons</taxon>
        <taxon>Gunneridae</taxon>
        <taxon>Pentapetalae</taxon>
        <taxon>rosids</taxon>
        <taxon>fabids</taxon>
        <taxon>Fabales</taxon>
        <taxon>Quillajaceae</taxon>
        <taxon>Quillaja</taxon>
    </lineage>
</organism>
<name>A0AAD7LZ12_QUISA</name>
<comment type="caution">
    <text evidence="2">The sequence shown here is derived from an EMBL/GenBank/DDBJ whole genome shotgun (WGS) entry which is preliminary data.</text>
</comment>